<gene>
    <name evidence="2" type="ORF">JX_gp10</name>
</gene>
<keyword evidence="3" id="KW-1185">Reference proteome</keyword>
<dbReference type="InterPro" id="IPR032121">
    <property type="entry name" value="Myco_phage_holin"/>
</dbReference>
<dbReference type="EMBL" id="MG793454">
    <property type="protein sequence ID" value="AUV61969.1"/>
    <property type="molecule type" value="Genomic_DNA"/>
</dbReference>
<evidence type="ECO:0000256" key="1">
    <source>
        <dbReference type="SAM" id="Phobius"/>
    </source>
</evidence>
<proteinExistence type="predicted"/>
<reference evidence="2" key="1">
    <citation type="submission" date="2018-04" db="EMBL/GenBank/DDBJ databases">
        <title>Biology of a Novel Mycobacteriophage, SWU2, Isolated from Chinese Soil.</title>
        <authorList>
            <person name="Li C."/>
            <person name="Gu Y."/>
        </authorList>
    </citation>
    <scope>NUCLEOTIDE SEQUENCE</scope>
</reference>
<name>A0A2K9VI33_9CAUD</name>
<dbReference type="Pfam" id="PF16081">
    <property type="entry name" value="Phage_holin_7_1"/>
    <property type="match status" value="1"/>
</dbReference>
<keyword evidence="1" id="KW-0812">Transmembrane</keyword>
<keyword evidence="1" id="KW-0472">Membrane</keyword>
<keyword evidence="1" id="KW-1133">Transmembrane helix</keyword>
<sequence length="139" mass="14262">MTKYTPASVAKAVMGGFVAAAGTLAAFKVGADVSTLDPGQWMLVAGAFLTGAGGVFATPNADTETPGDKVVKGVEKVIEAQKQAQAELDRVKGVVTGAVGTIPGLGPLASDLINSVPTSLDQAYGQWNDLDIFKRPEDR</sequence>
<evidence type="ECO:0000313" key="3">
    <source>
        <dbReference type="Proteomes" id="UP000240744"/>
    </source>
</evidence>
<evidence type="ECO:0000313" key="2">
    <source>
        <dbReference type="EMBL" id="AUV61969.1"/>
    </source>
</evidence>
<protein>
    <recommendedName>
        <fullName evidence="4">Holin</fullName>
    </recommendedName>
</protein>
<evidence type="ECO:0008006" key="4">
    <source>
        <dbReference type="Google" id="ProtNLM"/>
    </source>
</evidence>
<dbReference type="Proteomes" id="UP000240744">
    <property type="component" value="Segment"/>
</dbReference>
<accession>A0A2K9VI33</accession>
<organism evidence="2 3">
    <name type="scientific">Mycobacterium phage SWU2</name>
    <dbReference type="NCBI Taxonomy" id="2077150"/>
    <lineage>
        <taxon>Viruses</taxon>
        <taxon>Duplodnaviria</taxon>
        <taxon>Heunggongvirae</taxon>
        <taxon>Uroviricota</taxon>
        <taxon>Caudoviricetes</taxon>
        <taxon>Timshelvirus</taxon>
        <taxon>Timshelvirus SWU2</taxon>
    </lineage>
</organism>
<feature type="transmembrane region" description="Helical" evidence="1">
    <location>
        <begin position="41"/>
        <end position="59"/>
    </location>
</feature>